<sequence length="152" mass="16681">MDLQATEDLALALTRFDLRRMPARVLAGLLLTDEEAITAVQIAGNLQVGSGSVWAAVDVLAQRGLIEEVPTPGTRSRRYRCPDQVGLRLMATFSTALRVMGDAARRGIEHVGADGVAGRRRMEALRTFCEHLTRDLPEVLDRLDEVDRSRAG</sequence>
<gene>
    <name evidence="1" type="ORF">UA74_16205</name>
</gene>
<reference evidence="2" key="1">
    <citation type="submission" date="2016-06" db="EMBL/GenBank/DDBJ databases">
        <title>Complete genome sequence of Actinoalloteichus fjordicus DSM 46855 (=ADI127-17), type strain of the new species Actinoalloteichus fjordicus.</title>
        <authorList>
            <person name="Ruckert C."/>
            <person name="Nouioui I."/>
            <person name="Willmese J."/>
            <person name="van Wezel G."/>
            <person name="Klenk H.-P."/>
            <person name="Kalinowski J."/>
            <person name="Zotchev S.B."/>
        </authorList>
    </citation>
    <scope>NUCLEOTIDE SEQUENCE [LARGE SCALE GENOMIC DNA]</scope>
    <source>
        <strain evidence="2">ADI127-7</strain>
    </source>
</reference>
<dbReference type="EMBL" id="CP016076">
    <property type="protein sequence ID" value="APU15289.1"/>
    <property type="molecule type" value="Genomic_DNA"/>
</dbReference>
<dbReference type="InterPro" id="IPR036390">
    <property type="entry name" value="WH_DNA-bd_sf"/>
</dbReference>
<evidence type="ECO:0000313" key="2">
    <source>
        <dbReference type="Proteomes" id="UP000185511"/>
    </source>
</evidence>
<dbReference type="SUPFAM" id="SSF46785">
    <property type="entry name" value="Winged helix' DNA-binding domain"/>
    <property type="match status" value="1"/>
</dbReference>
<proteinExistence type="predicted"/>
<accession>A0AAC9PS93</accession>
<dbReference type="KEGG" id="acad:UA74_16205"/>
<evidence type="ECO:0000313" key="1">
    <source>
        <dbReference type="EMBL" id="APU15289.1"/>
    </source>
</evidence>
<protein>
    <recommendedName>
        <fullName evidence="3">HTH marR-type domain-containing protein</fullName>
    </recommendedName>
</protein>
<keyword evidence="2" id="KW-1185">Reference proteome</keyword>
<dbReference type="Gene3D" id="1.10.10.10">
    <property type="entry name" value="Winged helix-like DNA-binding domain superfamily/Winged helix DNA-binding domain"/>
    <property type="match status" value="1"/>
</dbReference>
<organism evidence="1 2">
    <name type="scientific">Actinoalloteichus fjordicus</name>
    <dbReference type="NCBI Taxonomy" id="1612552"/>
    <lineage>
        <taxon>Bacteria</taxon>
        <taxon>Bacillati</taxon>
        <taxon>Actinomycetota</taxon>
        <taxon>Actinomycetes</taxon>
        <taxon>Pseudonocardiales</taxon>
        <taxon>Pseudonocardiaceae</taxon>
        <taxon>Actinoalloteichus</taxon>
    </lineage>
</organism>
<dbReference type="AlphaFoldDB" id="A0AAC9PS93"/>
<dbReference type="InterPro" id="IPR036388">
    <property type="entry name" value="WH-like_DNA-bd_sf"/>
</dbReference>
<dbReference type="Proteomes" id="UP000185511">
    <property type="component" value="Chromosome"/>
</dbReference>
<name>A0AAC9PS93_9PSEU</name>
<evidence type="ECO:0008006" key="3">
    <source>
        <dbReference type="Google" id="ProtNLM"/>
    </source>
</evidence>